<dbReference type="EMBL" id="CP081303">
    <property type="protein sequence ID" value="QZE15742.1"/>
    <property type="molecule type" value="Genomic_DNA"/>
</dbReference>
<sequence>MDTYQLEQQIKSFTDFEIRKALVLRDGYEPAAVDILIQVAKQRGIIKKEEEIDNWDTSEFGRNKKFGVLSPITDHQVLHRLVKSIQRIMLIFTAIPLIYGGQLIYNGDRIYGVISVIGALGWLGCILINRKDRSSNSLTFLRILAIVLGAFLVTHWIITAPSEPMNIIVAILTFLFPVLSTHYLYRLSKQEKENTITK</sequence>
<accession>A0AC61NJ45</accession>
<dbReference type="Proteomes" id="UP000826212">
    <property type="component" value="Chromosome"/>
</dbReference>
<protein>
    <submittedName>
        <fullName evidence="1">Uncharacterized protein</fullName>
    </submittedName>
</protein>
<evidence type="ECO:0000313" key="2">
    <source>
        <dbReference type="Proteomes" id="UP000826212"/>
    </source>
</evidence>
<reference evidence="1" key="1">
    <citation type="submission" date="2021-08" db="EMBL/GenBank/DDBJ databases">
        <title>Novel anaerobic bacterium isolated from sea squirt in East Sea, Republic of Korea.</title>
        <authorList>
            <person name="Nguyen T.H."/>
            <person name="Li Z."/>
            <person name="Lee Y.-J."/>
            <person name="Ko J."/>
            <person name="Kim S.-G."/>
        </authorList>
    </citation>
    <scope>NUCLEOTIDE SEQUENCE</scope>
    <source>
        <strain evidence="1">KCTC 25031</strain>
    </source>
</reference>
<evidence type="ECO:0000313" key="1">
    <source>
        <dbReference type="EMBL" id="QZE15742.1"/>
    </source>
</evidence>
<name>A0AC61NJ45_9BACT</name>
<organism evidence="1 2">
    <name type="scientific">Halosquirtibacter laminarini</name>
    <dbReference type="NCBI Taxonomy" id="3374600"/>
    <lineage>
        <taxon>Bacteria</taxon>
        <taxon>Pseudomonadati</taxon>
        <taxon>Bacteroidota</taxon>
        <taxon>Bacteroidia</taxon>
        <taxon>Marinilabiliales</taxon>
        <taxon>Prolixibacteraceae</taxon>
        <taxon>Halosquirtibacter</taxon>
    </lineage>
</organism>
<gene>
    <name evidence="1" type="ORF">K4L44_07885</name>
</gene>
<proteinExistence type="predicted"/>
<keyword evidence="2" id="KW-1185">Reference proteome</keyword>